<name>A0A6G1KXJ7_9PEZI</name>
<proteinExistence type="predicted"/>
<sequence>MALFKGYDLIVIGSGSAGPTANLNCVEECKRNKKAGRVALVEVGKEHKDRVKEMRLVSNGLADEDYCHKLGNEAGGTAHYLQGHGVK</sequence>
<evidence type="ECO:0000313" key="1">
    <source>
        <dbReference type="EMBL" id="KAF2764898.1"/>
    </source>
</evidence>
<keyword evidence="2" id="KW-1185">Reference proteome</keyword>
<gene>
    <name evidence="1" type="ORF">EJ03DRAFT_378250</name>
</gene>
<dbReference type="AlphaFoldDB" id="A0A6G1KXJ7"/>
<dbReference type="EMBL" id="ML995906">
    <property type="protein sequence ID" value="KAF2764898.1"/>
    <property type="molecule type" value="Genomic_DNA"/>
</dbReference>
<accession>A0A6G1KXJ7</accession>
<protein>
    <submittedName>
        <fullName evidence="1">Uncharacterized protein</fullName>
    </submittedName>
</protein>
<organism evidence="1 2">
    <name type="scientific">Teratosphaeria nubilosa</name>
    <dbReference type="NCBI Taxonomy" id="161662"/>
    <lineage>
        <taxon>Eukaryota</taxon>
        <taxon>Fungi</taxon>
        <taxon>Dikarya</taxon>
        <taxon>Ascomycota</taxon>
        <taxon>Pezizomycotina</taxon>
        <taxon>Dothideomycetes</taxon>
        <taxon>Dothideomycetidae</taxon>
        <taxon>Mycosphaerellales</taxon>
        <taxon>Teratosphaeriaceae</taxon>
        <taxon>Teratosphaeria</taxon>
    </lineage>
</organism>
<evidence type="ECO:0000313" key="2">
    <source>
        <dbReference type="Proteomes" id="UP000799436"/>
    </source>
</evidence>
<dbReference type="Proteomes" id="UP000799436">
    <property type="component" value="Unassembled WGS sequence"/>
</dbReference>
<reference evidence="1" key="1">
    <citation type="journal article" date="2020" name="Stud. Mycol.">
        <title>101 Dothideomycetes genomes: a test case for predicting lifestyles and emergence of pathogens.</title>
        <authorList>
            <person name="Haridas S."/>
            <person name="Albert R."/>
            <person name="Binder M."/>
            <person name="Bloem J."/>
            <person name="Labutti K."/>
            <person name="Salamov A."/>
            <person name="Andreopoulos B."/>
            <person name="Baker S."/>
            <person name="Barry K."/>
            <person name="Bills G."/>
            <person name="Bluhm B."/>
            <person name="Cannon C."/>
            <person name="Castanera R."/>
            <person name="Culley D."/>
            <person name="Daum C."/>
            <person name="Ezra D."/>
            <person name="Gonzalez J."/>
            <person name="Henrissat B."/>
            <person name="Kuo A."/>
            <person name="Liang C."/>
            <person name="Lipzen A."/>
            <person name="Lutzoni F."/>
            <person name="Magnuson J."/>
            <person name="Mondo S."/>
            <person name="Nolan M."/>
            <person name="Ohm R."/>
            <person name="Pangilinan J."/>
            <person name="Park H.-J."/>
            <person name="Ramirez L."/>
            <person name="Alfaro M."/>
            <person name="Sun H."/>
            <person name="Tritt A."/>
            <person name="Yoshinaga Y."/>
            <person name="Zwiers L.-H."/>
            <person name="Turgeon B."/>
            <person name="Goodwin S."/>
            <person name="Spatafora J."/>
            <person name="Crous P."/>
            <person name="Grigoriev I."/>
        </authorList>
    </citation>
    <scope>NUCLEOTIDE SEQUENCE</scope>
    <source>
        <strain evidence="1">CBS 116005</strain>
    </source>
</reference>
<dbReference type="OrthoDB" id="7777654at2759"/>